<evidence type="ECO:0000259" key="2">
    <source>
        <dbReference type="PROSITE" id="PS50011"/>
    </source>
</evidence>
<dbReference type="OrthoDB" id="5966500at2759"/>
<protein>
    <recommendedName>
        <fullName evidence="2">Protein kinase domain-containing protein</fullName>
    </recommendedName>
</protein>
<dbReference type="HOGENOM" id="CLU_000288_7_18_1"/>
<proteinExistence type="predicted"/>
<dbReference type="InterPro" id="IPR001245">
    <property type="entry name" value="Ser-Thr/Tyr_kinase_cat_dom"/>
</dbReference>
<dbReference type="STRING" id="930990.A0A067MEG9"/>
<organism evidence="3 4">
    <name type="scientific">Botryobasidium botryosum (strain FD-172 SS1)</name>
    <dbReference type="NCBI Taxonomy" id="930990"/>
    <lineage>
        <taxon>Eukaryota</taxon>
        <taxon>Fungi</taxon>
        <taxon>Dikarya</taxon>
        <taxon>Basidiomycota</taxon>
        <taxon>Agaricomycotina</taxon>
        <taxon>Agaricomycetes</taxon>
        <taxon>Cantharellales</taxon>
        <taxon>Botryobasidiaceae</taxon>
        <taxon>Botryobasidium</taxon>
    </lineage>
</organism>
<feature type="domain" description="Protein kinase" evidence="2">
    <location>
        <begin position="39"/>
        <end position="282"/>
    </location>
</feature>
<dbReference type="InParanoid" id="A0A067MEG9"/>
<dbReference type="GO" id="GO:0005524">
    <property type="term" value="F:ATP binding"/>
    <property type="evidence" value="ECO:0007669"/>
    <property type="project" value="InterPro"/>
</dbReference>
<feature type="region of interest" description="Disordered" evidence="1">
    <location>
        <begin position="1"/>
        <end position="29"/>
    </location>
</feature>
<keyword evidence="4" id="KW-1185">Reference proteome</keyword>
<gene>
    <name evidence="3" type="ORF">BOTBODRAFT_352405</name>
</gene>
<dbReference type="PANTHER" id="PTHR44329">
    <property type="entry name" value="SERINE/THREONINE-PROTEIN KINASE TNNI3K-RELATED"/>
    <property type="match status" value="1"/>
</dbReference>
<dbReference type="InterPro" id="IPR051681">
    <property type="entry name" value="Ser/Thr_Kinases-Pseudokinases"/>
</dbReference>
<dbReference type="InterPro" id="IPR011009">
    <property type="entry name" value="Kinase-like_dom_sf"/>
</dbReference>
<dbReference type="PROSITE" id="PS50011">
    <property type="entry name" value="PROTEIN_KINASE_DOM"/>
    <property type="match status" value="1"/>
</dbReference>
<dbReference type="SUPFAM" id="SSF56112">
    <property type="entry name" value="Protein kinase-like (PK-like)"/>
    <property type="match status" value="1"/>
</dbReference>
<dbReference type="Proteomes" id="UP000027195">
    <property type="component" value="Unassembled WGS sequence"/>
</dbReference>
<dbReference type="InterPro" id="IPR000719">
    <property type="entry name" value="Prot_kinase_dom"/>
</dbReference>
<sequence length="282" mass="31244">MHGASSAQKRPTRKSLALPGATNRNTRSSMMQSQLQCYKLGKKPVAQSTLYEIWEGMWQGSESVALKVLRHGDEAADYFPKYTRLSLIWSRLQSPYILPFLGTCAIDDSPFPPFVSPWCSYGNAHQYLKGNPRADRIQICLEIAFGLQYMHNLDEPVIHGSVNGRNVLISDDGVALLSGFGLSGTSGSPFTADDVPCSSYRWMAPEISRGELTKEGDIWAWGMTALELLSGMQPFYANQSPMTVLMKTMKGERPQKLDPAGRPNIDEVVQTVKAIHAARNSR</sequence>
<dbReference type="EMBL" id="KL198039">
    <property type="protein sequence ID" value="KDQ14168.1"/>
    <property type="molecule type" value="Genomic_DNA"/>
</dbReference>
<reference evidence="4" key="1">
    <citation type="journal article" date="2014" name="Proc. Natl. Acad. Sci. U.S.A.">
        <title>Extensive sampling of basidiomycete genomes demonstrates inadequacy of the white-rot/brown-rot paradigm for wood decay fungi.</title>
        <authorList>
            <person name="Riley R."/>
            <person name="Salamov A.A."/>
            <person name="Brown D.W."/>
            <person name="Nagy L.G."/>
            <person name="Floudas D."/>
            <person name="Held B.W."/>
            <person name="Levasseur A."/>
            <person name="Lombard V."/>
            <person name="Morin E."/>
            <person name="Otillar R."/>
            <person name="Lindquist E.A."/>
            <person name="Sun H."/>
            <person name="LaButti K.M."/>
            <person name="Schmutz J."/>
            <person name="Jabbour D."/>
            <person name="Luo H."/>
            <person name="Baker S.E."/>
            <person name="Pisabarro A.G."/>
            <person name="Walton J.D."/>
            <person name="Blanchette R.A."/>
            <person name="Henrissat B."/>
            <person name="Martin F."/>
            <person name="Cullen D."/>
            <person name="Hibbett D.S."/>
            <person name="Grigoriev I.V."/>
        </authorList>
    </citation>
    <scope>NUCLEOTIDE SEQUENCE [LARGE SCALE GENOMIC DNA]</scope>
    <source>
        <strain evidence="4">FD-172 SS1</strain>
    </source>
</reference>
<dbReference type="PANTHER" id="PTHR44329:SF214">
    <property type="entry name" value="PROTEIN KINASE DOMAIN-CONTAINING PROTEIN"/>
    <property type="match status" value="1"/>
</dbReference>
<name>A0A067MEG9_BOTB1</name>
<dbReference type="Gene3D" id="1.10.510.10">
    <property type="entry name" value="Transferase(Phosphotransferase) domain 1"/>
    <property type="match status" value="1"/>
</dbReference>
<dbReference type="GO" id="GO:0004674">
    <property type="term" value="F:protein serine/threonine kinase activity"/>
    <property type="evidence" value="ECO:0007669"/>
    <property type="project" value="TreeGrafter"/>
</dbReference>
<accession>A0A067MEG9</accession>
<dbReference type="AlphaFoldDB" id="A0A067MEG9"/>
<evidence type="ECO:0000313" key="4">
    <source>
        <dbReference type="Proteomes" id="UP000027195"/>
    </source>
</evidence>
<evidence type="ECO:0000313" key="3">
    <source>
        <dbReference type="EMBL" id="KDQ14168.1"/>
    </source>
</evidence>
<evidence type="ECO:0000256" key="1">
    <source>
        <dbReference type="SAM" id="MobiDB-lite"/>
    </source>
</evidence>
<dbReference type="Pfam" id="PF07714">
    <property type="entry name" value="PK_Tyr_Ser-Thr"/>
    <property type="match status" value="1"/>
</dbReference>